<gene>
    <name evidence="1" type="ORF">GA0061070_1004106</name>
</gene>
<evidence type="ECO:0000313" key="1">
    <source>
        <dbReference type="EMBL" id="SCB93530.1"/>
    </source>
</evidence>
<evidence type="ECO:0000313" key="2">
    <source>
        <dbReference type="Proteomes" id="UP000198515"/>
    </source>
</evidence>
<dbReference type="Pfam" id="PF10713">
    <property type="entry name" value="DUF2509"/>
    <property type="match status" value="1"/>
</dbReference>
<dbReference type="OrthoDB" id="7059963at2"/>
<protein>
    <recommendedName>
        <fullName evidence="3">DUF2509 family protein</fullName>
    </recommendedName>
</protein>
<evidence type="ECO:0008006" key="3">
    <source>
        <dbReference type="Google" id="ProtNLM"/>
    </source>
</evidence>
<dbReference type="NCBIfam" id="NF008569">
    <property type="entry name" value="PRK11521.1"/>
    <property type="match status" value="1"/>
</dbReference>
<proteinExistence type="predicted"/>
<dbReference type="EMBL" id="FMBC01000004">
    <property type="protein sequence ID" value="SCB93530.1"/>
    <property type="molecule type" value="Genomic_DNA"/>
</dbReference>
<sequence>MNRQRGMSSLALVLLLLLLGSLMLNGLNQQLSSHLWRVNREAHGLRNIAEIHSAMAWAQHQVWPSQPILQCRQPAGAGWRSCLRIFSDKSALLIVANEENVLWRLGAVSGSNIRFLPHGWSDFCPLKEEALCQLP</sequence>
<dbReference type="Proteomes" id="UP000198515">
    <property type="component" value="Unassembled WGS sequence"/>
</dbReference>
<accession>A0A1C4AG06</accession>
<reference evidence="2" key="1">
    <citation type="submission" date="2016-08" db="EMBL/GenBank/DDBJ databases">
        <authorList>
            <person name="Varghese N."/>
            <person name="Submissions Spin"/>
        </authorList>
    </citation>
    <scope>NUCLEOTIDE SEQUENCE [LARGE SCALE GENOMIC DNA]</scope>
    <source>
        <strain evidence="2">REICA_142</strain>
    </source>
</reference>
<name>A0A1C4AG06_9ENTR</name>
<dbReference type="AlphaFoldDB" id="A0A1C4AG06"/>
<dbReference type="RefSeq" id="WP_090133629.1">
    <property type="nucleotide sequence ID" value="NZ_FMBC01000004.1"/>
</dbReference>
<dbReference type="InterPro" id="IPR019652">
    <property type="entry name" value="DUF2509"/>
</dbReference>
<keyword evidence="2" id="KW-1185">Reference proteome</keyword>
<organism evidence="1 2">
    <name type="scientific">Kosakonia oryziphila</name>
    <dbReference type="NCBI Taxonomy" id="1005667"/>
    <lineage>
        <taxon>Bacteria</taxon>
        <taxon>Pseudomonadati</taxon>
        <taxon>Pseudomonadota</taxon>
        <taxon>Gammaproteobacteria</taxon>
        <taxon>Enterobacterales</taxon>
        <taxon>Enterobacteriaceae</taxon>
        <taxon>Kosakonia</taxon>
    </lineage>
</organism>